<protein>
    <submittedName>
        <fullName evidence="1">Uncharacterized protein</fullName>
    </submittedName>
</protein>
<name>A0A2U1NJP7_ARTAN</name>
<keyword evidence="2" id="KW-1185">Reference proteome</keyword>
<dbReference type="EMBL" id="PKPP01002687">
    <property type="protein sequence ID" value="PWA73737.1"/>
    <property type="molecule type" value="Genomic_DNA"/>
</dbReference>
<dbReference type="Proteomes" id="UP000245207">
    <property type="component" value="Unassembled WGS sequence"/>
</dbReference>
<sequence>MARNDDKGGLRWCLDLGGGGSGCGCRSGGGIGGSWTDLDSGSSGCGVAGSWFDSYINPMARNDDKGGLRWCLDLGGGGSGCGCRSGGGIGGSWTDLDSGSSGCGVAGSWFDCLIKS</sequence>
<dbReference type="AlphaFoldDB" id="A0A2U1NJP7"/>
<comment type="caution">
    <text evidence="1">The sequence shown here is derived from an EMBL/GenBank/DDBJ whole genome shotgun (WGS) entry which is preliminary data.</text>
</comment>
<gene>
    <name evidence="1" type="ORF">CTI12_AA258460</name>
</gene>
<reference evidence="1 2" key="1">
    <citation type="journal article" date="2018" name="Mol. Plant">
        <title>The genome of Artemisia annua provides insight into the evolution of Asteraceae family and artemisinin biosynthesis.</title>
        <authorList>
            <person name="Shen Q."/>
            <person name="Zhang L."/>
            <person name="Liao Z."/>
            <person name="Wang S."/>
            <person name="Yan T."/>
            <person name="Shi P."/>
            <person name="Liu M."/>
            <person name="Fu X."/>
            <person name="Pan Q."/>
            <person name="Wang Y."/>
            <person name="Lv Z."/>
            <person name="Lu X."/>
            <person name="Zhang F."/>
            <person name="Jiang W."/>
            <person name="Ma Y."/>
            <person name="Chen M."/>
            <person name="Hao X."/>
            <person name="Li L."/>
            <person name="Tang Y."/>
            <person name="Lv G."/>
            <person name="Zhou Y."/>
            <person name="Sun X."/>
            <person name="Brodelius P.E."/>
            <person name="Rose J.K.C."/>
            <person name="Tang K."/>
        </authorList>
    </citation>
    <scope>NUCLEOTIDE SEQUENCE [LARGE SCALE GENOMIC DNA]</scope>
    <source>
        <strain evidence="2">cv. Huhao1</strain>
        <tissue evidence="1">Leaf</tissue>
    </source>
</reference>
<organism evidence="1 2">
    <name type="scientific">Artemisia annua</name>
    <name type="common">Sweet wormwood</name>
    <dbReference type="NCBI Taxonomy" id="35608"/>
    <lineage>
        <taxon>Eukaryota</taxon>
        <taxon>Viridiplantae</taxon>
        <taxon>Streptophyta</taxon>
        <taxon>Embryophyta</taxon>
        <taxon>Tracheophyta</taxon>
        <taxon>Spermatophyta</taxon>
        <taxon>Magnoliopsida</taxon>
        <taxon>eudicotyledons</taxon>
        <taxon>Gunneridae</taxon>
        <taxon>Pentapetalae</taxon>
        <taxon>asterids</taxon>
        <taxon>campanulids</taxon>
        <taxon>Asterales</taxon>
        <taxon>Asteraceae</taxon>
        <taxon>Asteroideae</taxon>
        <taxon>Anthemideae</taxon>
        <taxon>Artemisiinae</taxon>
        <taxon>Artemisia</taxon>
    </lineage>
</organism>
<proteinExistence type="predicted"/>
<evidence type="ECO:0000313" key="2">
    <source>
        <dbReference type="Proteomes" id="UP000245207"/>
    </source>
</evidence>
<accession>A0A2U1NJP7</accession>
<evidence type="ECO:0000313" key="1">
    <source>
        <dbReference type="EMBL" id="PWA73737.1"/>
    </source>
</evidence>